<evidence type="ECO:0000313" key="9">
    <source>
        <dbReference type="EMBL" id="VVC99999.1"/>
    </source>
</evidence>
<comment type="catalytic activity">
    <reaction evidence="1">
        <text>UDP-alpha-D-glucose = UDP-alpha-D-galactose</text>
        <dbReference type="Rhea" id="RHEA:22168"/>
        <dbReference type="ChEBI" id="CHEBI:58885"/>
        <dbReference type="ChEBI" id="CHEBI:66914"/>
        <dbReference type="EC" id="5.1.3.2"/>
    </reaction>
</comment>
<name>A0A5E4QP12_9NEOP</name>
<protein>
    <recommendedName>
        <fullName evidence="4">UDP-glucose 4-epimerase</fullName>
        <ecNumber evidence="4">5.1.3.2</ecNumber>
    </recommendedName>
</protein>
<organism evidence="9 10">
    <name type="scientific">Leptidea sinapis</name>
    <dbReference type="NCBI Taxonomy" id="189913"/>
    <lineage>
        <taxon>Eukaryota</taxon>
        <taxon>Metazoa</taxon>
        <taxon>Ecdysozoa</taxon>
        <taxon>Arthropoda</taxon>
        <taxon>Hexapoda</taxon>
        <taxon>Insecta</taxon>
        <taxon>Pterygota</taxon>
        <taxon>Neoptera</taxon>
        <taxon>Endopterygota</taxon>
        <taxon>Lepidoptera</taxon>
        <taxon>Glossata</taxon>
        <taxon>Ditrysia</taxon>
        <taxon>Papilionoidea</taxon>
        <taxon>Pieridae</taxon>
        <taxon>Dismorphiinae</taxon>
        <taxon>Leptidea</taxon>
    </lineage>
</organism>
<accession>A0A5E4QP12</accession>
<dbReference type="PANTHER" id="PTHR43725">
    <property type="entry name" value="UDP-GLUCOSE 4-EPIMERASE"/>
    <property type="match status" value="1"/>
</dbReference>
<keyword evidence="10" id="KW-1185">Reference proteome</keyword>
<dbReference type="EMBL" id="FZQP02004444">
    <property type="protein sequence ID" value="VVC99999.1"/>
    <property type="molecule type" value="Genomic_DNA"/>
</dbReference>
<dbReference type="InterPro" id="IPR036291">
    <property type="entry name" value="NAD(P)-bd_dom_sf"/>
</dbReference>
<dbReference type="GO" id="GO:0033499">
    <property type="term" value="P:galactose catabolic process via UDP-galactose, Leloir pathway"/>
    <property type="evidence" value="ECO:0007669"/>
    <property type="project" value="TreeGrafter"/>
</dbReference>
<dbReference type="Gene3D" id="3.90.25.10">
    <property type="entry name" value="UDP-galactose 4-epimerase, domain 1"/>
    <property type="match status" value="1"/>
</dbReference>
<sequence>MYYKHPILFHNGRAIQLLSVIFTRCKRSSSHICSNFQSLFAVFRANPNSFQVLTHLRALQWKYQVTARGTWAHTPWRPSWSGTTIGTTSWSIEDMTGKCVIHFAALKAVGESVEKPLEYYQANITGTCTLLEVMREHGVTQLVYSSSDIASLLQPRGGPRQRPHRGGPVRDSQQLDAVHIPDLADGHVRAIQLFQDPRFVGFQPINLGTGTGYSVLQMVAAFEAASGCKIPHRVVGRRAGDIATNYADVSLARQLLGWGASRTVIDMCRDTWKWQSENPNGYKN</sequence>
<dbReference type="EC" id="5.1.3.2" evidence="4"/>
<reference evidence="9 10" key="1">
    <citation type="submission" date="2017-07" db="EMBL/GenBank/DDBJ databases">
        <authorList>
            <person name="Talla V."/>
            <person name="Backstrom N."/>
        </authorList>
    </citation>
    <scope>NUCLEOTIDE SEQUENCE [LARGE SCALE GENOMIC DNA]</scope>
</reference>
<evidence type="ECO:0000256" key="4">
    <source>
        <dbReference type="ARBA" id="ARBA00013189"/>
    </source>
</evidence>
<dbReference type="AlphaFoldDB" id="A0A5E4QP12"/>
<comment type="cofactor">
    <cofactor evidence="2">
        <name>NAD(+)</name>
        <dbReference type="ChEBI" id="CHEBI:57540"/>
    </cofactor>
</comment>
<dbReference type="InterPro" id="IPR001509">
    <property type="entry name" value="Epimerase_deHydtase"/>
</dbReference>
<evidence type="ECO:0000256" key="5">
    <source>
        <dbReference type="ARBA" id="ARBA00023027"/>
    </source>
</evidence>
<evidence type="ECO:0000256" key="3">
    <source>
        <dbReference type="ARBA" id="ARBA00004947"/>
    </source>
</evidence>
<evidence type="ECO:0000259" key="8">
    <source>
        <dbReference type="Pfam" id="PF01370"/>
    </source>
</evidence>
<evidence type="ECO:0000256" key="7">
    <source>
        <dbReference type="ARBA" id="ARBA00023235"/>
    </source>
</evidence>
<dbReference type="PANTHER" id="PTHR43725:SF47">
    <property type="entry name" value="UDP-GLUCOSE 4-EPIMERASE"/>
    <property type="match status" value="1"/>
</dbReference>
<dbReference type="Gene3D" id="3.40.50.720">
    <property type="entry name" value="NAD(P)-binding Rossmann-like Domain"/>
    <property type="match status" value="1"/>
</dbReference>
<evidence type="ECO:0000256" key="2">
    <source>
        <dbReference type="ARBA" id="ARBA00001911"/>
    </source>
</evidence>
<dbReference type="GO" id="GO:0005829">
    <property type="term" value="C:cytosol"/>
    <property type="evidence" value="ECO:0007669"/>
    <property type="project" value="TreeGrafter"/>
</dbReference>
<dbReference type="Proteomes" id="UP000324832">
    <property type="component" value="Unassembled WGS sequence"/>
</dbReference>
<dbReference type="SUPFAM" id="SSF51735">
    <property type="entry name" value="NAD(P)-binding Rossmann-fold domains"/>
    <property type="match status" value="1"/>
</dbReference>
<keyword evidence="7" id="KW-0413">Isomerase</keyword>
<dbReference type="GO" id="GO:0003978">
    <property type="term" value="F:UDP-glucose 4-epimerase activity"/>
    <property type="evidence" value="ECO:0007669"/>
    <property type="project" value="UniProtKB-EC"/>
</dbReference>
<feature type="domain" description="NAD-dependent epimerase/dehydratase" evidence="8">
    <location>
        <begin position="97"/>
        <end position="148"/>
    </location>
</feature>
<keyword evidence="6" id="KW-0119">Carbohydrate metabolism</keyword>
<keyword evidence="6" id="KW-0299">Galactose metabolism</keyword>
<comment type="pathway">
    <text evidence="3">Carbohydrate metabolism; galactose metabolism.</text>
</comment>
<evidence type="ECO:0000256" key="1">
    <source>
        <dbReference type="ARBA" id="ARBA00000083"/>
    </source>
</evidence>
<gene>
    <name evidence="9" type="ORF">LSINAPIS_LOCUS10742</name>
</gene>
<dbReference type="Pfam" id="PF01370">
    <property type="entry name" value="Epimerase"/>
    <property type="match status" value="1"/>
</dbReference>
<evidence type="ECO:0000256" key="6">
    <source>
        <dbReference type="ARBA" id="ARBA00023144"/>
    </source>
</evidence>
<keyword evidence="5" id="KW-0520">NAD</keyword>
<proteinExistence type="predicted"/>
<evidence type="ECO:0000313" key="10">
    <source>
        <dbReference type="Proteomes" id="UP000324832"/>
    </source>
</evidence>